<dbReference type="AlphaFoldDB" id="A0A1X1DDG0"/>
<dbReference type="SUPFAM" id="SSF54427">
    <property type="entry name" value="NTF2-like"/>
    <property type="match status" value="1"/>
</dbReference>
<name>A0A1X1DDG0_9GAMM</name>
<sequence length="121" mass="13553">MTTQHAPAGLQQLIDRHFAIWNNTNAVEREKDFAAVYSANFFMADYDGLNEGADRVNAAISKVQSQHAGFIFTPAPVEWNHGIARVTWGYGPKENPWLVRGEDIFTVSEGRLSSARVFLNK</sequence>
<dbReference type="STRING" id="1076551.HA48_03235"/>
<protein>
    <submittedName>
        <fullName evidence="1">4-hydroxythreonine-4-phosphate dehydrogenase</fullName>
    </submittedName>
</protein>
<comment type="caution">
    <text evidence="1">The sequence shown here is derived from an EMBL/GenBank/DDBJ whole genome shotgun (WGS) entry which is preliminary data.</text>
</comment>
<organism evidence="1 2">
    <name type="scientific">Pantoea wallisii</name>
    <dbReference type="NCBI Taxonomy" id="1076551"/>
    <lineage>
        <taxon>Bacteria</taxon>
        <taxon>Pseudomonadati</taxon>
        <taxon>Pseudomonadota</taxon>
        <taxon>Gammaproteobacteria</taxon>
        <taxon>Enterobacterales</taxon>
        <taxon>Erwiniaceae</taxon>
        <taxon>Pantoea</taxon>
    </lineage>
</organism>
<dbReference type="Proteomes" id="UP000193104">
    <property type="component" value="Unassembled WGS sequence"/>
</dbReference>
<dbReference type="InterPro" id="IPR032710">
    <property type="entry name" value="NTF2-like_dom_sf"/>
</dbReference>
<dbReference type="EMBL" id="MLFS01000005">
    <property type="protein sequence ID" value="ORM74732.1"/>
    <property type="molecule type" value="Genomic_DNA"/>
</dbReference>
<keyword evidence="2" id="KW-1185">Reference proteome</keyword>
<proteinExistence type="predicted"/>
<gene>
    <name evidence="1" type="ORF">HA48_03235</name>
</gene>
<dbReference type="Gene3D" id="3.10.450.50">
    <property type="match status" value="1"/>
</dbReference>
<evidence type="ECO:0000313" key="1">
    <source>
        <dbReference type="EMBL" id="ORM74732.1"/>
    </source>
</evidence>
<evidence type="ECO:0000313" key="2">
    <source>
        <dbReference type="Proteomes" id="UP000193104"/>
    </source>
</evidence>
<reference evidence="1 2" key="1">
    <citation type="journal article" date="2017" name="Antonie Van Leeuwenhoek">
        <title>Phylogenomic resolution of the bacterial genus Pantoea and its relationship with Erwinia and Tatumella.</title>
        <authorList>
            <person name="Palmer M."/>
            <person name="Steenkamp E.T."/>
            <person name="Coetzee M.P."/>
            <person name="Chan W.Y."/>
            <person name="van Zyl E."/>
            <person name="De Maayer P."/>
            <person name="Coutinho T.A."/>
            <person name="Blom J."/>
            <person name="Smits T.H."/>
            <person name="Duffy B."/>
            <person name="Venter S.N."/>
        </authorList>
    </citation>
    <scope>NUCLEOTIDE SEQUENCE [LARGE SCALE GENOMIC DNA]</scope>
    <source>
        <strain evidence="1 2">LMG 26277</strain>
    </source>
</reference>
<accession>A0A1X1DDG0</accession>